<accession>A0ABS3F484</accession>
<dbReference type="PANTHER" id="PTHR43409">
    <property type="entry name" value="ANAEROBIC MAGNESIUM-PROTOPORPHYRIN IX MONOMETHYL ESTER CYCLASE-RELATED"/>
    <property type="match status" value="1"/>
</dbReference>
<keyword evidence="2" id="KW-0949">S-adenosyl-L-methionine</keyword>
<dbReference type="Pfam" id="PF04055">
    <property type="entry name" value="Radical_SAM"/>
    <property type="match status" value="1"/>
</dbReference>
<protein>
    <submittedName>
        <fullName evidence="8">Cobalamin-dependent protein</fullName>
    </submittedName>
</protein>
<dbReference type="RefSeq" id="WP_207043534.1">
    <property type="nucleotide sequence ID" value="NZ_JAFLNC010000002.1"/>
</dbReference>
<dbReference type="SFLD" id="SFLDG01082">
    <property type="entry name" value="B12-binding_domain_containing"/>
    <property type="match status" value="1"/>
</dbReference>
<dbReference type="InterPro" id="IPR034466">
    <property type="entry name" value="Methyltransferase_Class_B"/>
</dbReference>
<dbReference type="Gene3D" id="3.40.50.280">
    <property type="entry name" value="Cobalamin-binding domain"/>
    <property type="match status" value="1"/>
</dbReference>
<dbReference type="Proteomes" id="UP000664761">
    <property type="component" value="Unassembled WGS sequence"/>
</dbReference>
<feature type="domain" description="Radical SAM core" evidence="7">
    <location>
        <begin position="191"/>
        <end position="423"/>
    </location>
</feature>
<reference evidence="8 9" key="1">
    <citation type="submission" date="2021-03" db="EMBL/GenBank/DDBJ databases">
        <title>Sneathiella sp. CAU 1612 isolated from Kang Won-do.</title>
        <authorList>
            <person name="Kim W."/>
        </authorList>
    </citation>
    <scope>NUCLEOTIDE SEQUENCE [LARGE SCALE GENOMIC DNA]</scope>
    <source>
        <strain evidence="8 9">CAU 1612</strain>
    </source>
</reference>
<dbReference type="PANTHER" id="PTHR43409:SF16">
    <property type="entry name" value="SLR0320 PROTEIN"/>
    <property type="match status" value="1"/>
</dbReference>
<evidence type="ECO:0000256" key="1">
    <source>
        <dbReference type="ARBA" id="ARBA00001966"/>
    </source>
</evidence>
<evidence type="ECO:0000259" key="6">
    <source>
        <dbReference type="PROSITE" id="PS51332"/>
    </source>
</evidence>
<dbReference type="InterPro" id="IPR006638">
    <property type="entry name" value="Elp3/MiaA/NifB-like_rSAM"/>
</dbReference>
<comment type="cofactor">
    <cofactor evidence="1">
        <name>[4Fe-4S] cluster</name>
        <dbReference type="ChEBI" id="CHEBI:49883"/>
    </cofactor>
</comment>
<dbReference type="EMBL" id="JAFLNC010000002">
    <property type="protein sequence ID" value="MBO0333320.1"/>
    <property type="molecule type" value="Genomic_DNA"/>
</dbReference>
<dbReference type="InterPro" id="IPR006158">
    <property type="entry name" value="Cobalamin-bd"/>
</dbReference>
<dbReference type="SMART" id="SM00729">
    <property type="entry name" value="Elp3"/>
    <property type="match status" value="1"/>
</dbReference>
<gene>
    <name evidence="8" type="ORF">J0X12_06835</name>
</gene>
<dbReference type="PROSITE" id="PS51918">
    <property type="entry name" value="RADICAL_SAM"/>
    <property type="match status" value="1"/>
</dbReference>
<dbReference type="CDD" id="cd01335">
    <property type="entry name" value="Radical_SAM"/>
    <property type="match status" value="1"/>
</dbReference>
<keyword evidence="5" id="KW-0411">Iron-sulfur</keyword>
<sequence>MANIRIYLADLTHNGLVLSSNVFPLSIGLVAAYLLEKKPDGVDVELFKYPEDLSAALDKAVPDVIGFANYSWNMDISRQYARVIKKLWPETVVVFGGPNYGLSDGEVSEFWRNNPNIDFHVVQEGEEAFVRLLDTLIDADFDVDAIKAERREIGNVHYKVGDEVVKGAPLPRLDLEDVPSPYLMGLMDKFFDENLGPMIHTTRGCPFKCAFCTEGSKYYNLVSQREGQLEREMHYISARVRGPRDLYISDANFGMFKQDYEKARIIADCQEKYNYPKYVHVSTGKNQKERVVDIVKRLNGAVSMAASLQSTDPTVLANVARSNISVEKLSEAGKMANTTNTGTYSELILGLPGDSLKAHTQSLRDTVEMGFDNIRMYQLIMLPQTALNTPENRQKYNMKTKYRIMPRSFGRYEVAGESFTAVESEEILVSNETLPFDDYIACRELDLTIEILHNGKVFAEIQGLCKALGLSWFDFILRFYENRRNFSDAITAMYDDFKSGTSERLWDNVDSLAEHVHSNIEEMLNDERGTNEMSTGKATSFFLLLDDMNRVLFALLKDWLEELDRLDDLMIAYIADLERFSLLRKHRLLTLLEDESDHFSFDLVAAEKESFQVLPDQIKVTDKGRFIMAHQPHQREMIENYADEFGDSFDGLGKMLMRYPHIHRLFRKPVAVQ</sequence>
<evidence type="ECO:0000259" key="7">
    <source>
        <dbReference type="PROSITE" id="PS51918"/>
    </source>
</evidence>
<evidence type="ECO:0000256" key="2">
    <source>
        <dbReference type="ARBA" id="ARBA00022691"/>
    </source>
</evidence>
<dbReference type="InterPro" id="IPR007197">
    <property type="entry name" value="rSAM"/>
</dbReference>
<dbReference type="InterPro" id="IPR051198">
    <property type="entry name" value="BchE-like"/>
</dbReference>
<evidence type="ECO:0000256" key="3">
    <source>
        <dbReference type="ARBA" id="ARBA00022723"/>
    </source>
</evidence>
<dbReference type="Gene3D" id="3.80.30.20">
    <property type="entry name" value="tm_1862 like domain"/>
    <property type="match status" value="1"/>
</dbReference>
<keyword evidence="3" id="KW-0479">Metal-binding</keyword>
<dbReference type="SFLD" id="SFLDS00029">
    <property type="entry name" value="Radical_SAM"/>
    <property type="match status" value="1"/>
</dbReference>
<proteinExistence type="predicted"/>
<keyword evidence="4" id="KW-0408">Iron</keyword>
<evidence type="ECO:0000256" key="5">
    <source>
        <dbReference type="ARBA" id="ARBA00023014"/>
    </source>
</evidence>
<dbReference type="SUPFAM" id="SSF102114">
    <property type="entry name" value="Radical SAM enzymes"/>
    <property type="match status" value="1"/>
</dbReference>
<organism evidence="8 9">
    <name type="scientific">Sneathiella sedimenti</name>
    <dbReference type="NCBI Taxonomy" id="2816034"/>
    <lineage>
        <taxon>Bacteria</taxon>
        <taxon>Pseudomonadati</taxon>
        <taxon>Pseudomonadota</taxon>
        <taxon>Alphaproteobacteria</taxon>
        <taxon>Sneathiellales</taxon>
        <taxon>Sneathiellaceae</taxon>
        <taxon>Sneathiella</taxon>
    </lineage>
</organism>
<evidence type="ECO:0000313" key="9">
    <source>
        <dbReference type="Proteomes" id="UP000664761"/>
    </source>
</evidence>
<evidence type="ECO:0000256" key="4">
    <source>
        <dbReference type="ARBA" id="ARBA00023004"/>
    </source>
</evidence>
<dbReference type="InterPro" id="IPR023404">
    <property type="entry name" value="rSAM_horseshoe"/>
</dbReference>
<comment type="caution">
    <text evidence="8">The sequence shown here is derived from an EMBL/GenBank/DDBJ whole genome shotgun (WGS) entry which is preliminary data.</text>
</comment>
<dbReference type="InterPro" id="IPR058240">
    <property type="entry name" value="rSAM_sf"/>
</dbReference>
<dbReference type="Pfam" id="PF02310">
    <property type="entry name" value="B12-binding"/>
    <property type="match status" value="1"/>
</dbReference>
<dbReference type="PROSITE" id="PS51332">
    <property type="entry name" value="B12_BINDING"/>
    <property type="match status" value="1"/>
</dbReference>
<evidence type="ECO:0000313" key="8">
    <source>
        <dbReference type="EMBL" id="MBO0333320.1"/>
    </source>
</evidence>
<feature type="domain" description="B12-binding" evidence="6">
    <location>
        <begin position="3"/>
        <end position="143"/>
    </location>
</feature>
<keyword evidence="9" id="KW-1185">Reference proteome</keyword>
<dbReference type="SFLD" id="SFLDG01123">
    <property type="entry name" value="methyltransferase_(Class_B)"/>
    <property type="match status" value="1"/>
</dbReference>
<name>A0ABS3F484_9PROT</name>